<dbReference type="OrthoDB" id="9787041at2"/>
<reference evidence="2 3" key="1">
    <citation type="submission" date="2019-04" db="EMBL/GenBank/DDBJ databases">
        <title>Streptomyces oryziradicis sp. nov., a novel actinomycete isolated from rhizosphere soil of rice (Oryza sativa L.).</title>
        <authorList>
            <person name="Li C."/>
        </authorList>
    </citation>
    <scope>NUCLEOTIDE SEQUENCE [LARGE SCALE GENOMIC DNA]</scope>
    <source>
        <strain evidence="2 3">NEAU-C40</strain>
    </source>
</reference>
<accession>A0A4U0RUN8</accession>
<keyword evidence="3" id="KW-1185">Reference proteome</keyword>
<dbReference type="PANTHER" id="PTHR43123:SF4">
    <property type="entry name" value="POLYSACCHARIDE DEACETYLASE"/>
    <property type="match status" value="1"/>
</dbReference>
<dbReference type="Gene3D" id="3.20.20.370">
    <property type="entry name" value="Glycoside hydrolase/deacetylase"/>
    <property type="match status" value="1"/>
</dbReference>
<dbReference type="SUPFAM" id="SSF88713">
    <property type="entry name" value="Glycoside hydrolase/deacetylase"/>
    <property type="match status" value="1"/>
</dbReference>
<dbReference type="InterPro" id="IPR002509">
    <property type="entry name" value="NODB_dom"/>
</dbReference>
<proteinExistence type="predicted"/>
<protein>
    <recommendedName>
        <fullName evidence="1">NodB homology domain-containing protein</fullName>
    </recommendedName>
</protein>
<sequence>MSNPRVPYAIGDDRPQLQAPAPGKNVIVSIALNVEHWSLDRPMPRKIITSPHGRDHVPDVPNFSWAEYGMRRGLPRLVELIRGRGLPASVNMNASVISAYPQAAELLLDTGWEFVGHGVDQQVLADAPDERAVIRQALEDLASFSGRPVRGWLGPGLQETAHTPDLLAECGVDYVCDWVLDEVPVWLHATPKPLVAVPYSLDLNDSVVYAVEHHSSPELYRRVADTLRSYDEEGAGQPIVVSLPIHPHLVGARHRLPYFREVLDLLQQREDTVFLTGSEICDWFLAQQDETGAGHRADGSAKEPVPLE</sequence>
<comment type="caution">
    <text evidence="2">The sequence shown here is derived from an EMBL/GenBank/DDBJ whole genome shotgun (WGS) entry which is preliminary data.</text>
</comment>
<dbReference type="RefSeq" id="WP_136729687.1">
    <property type="nucleotide sequence ID" value="NZ_SUMC01000094.1"/>
</dbReference>
<dbReference type="AlphaFoldDB" id="A0A4U0RUN8"/>
<evidence type="ECO:0000313" key="3">
    <source>
        <dbReference type="Proteomes" id="UP000305778"/>
    </source>
</evidence>
<dbReference type="InterPro" id="IPR011330">
    <property type="entry name" value="Glyco_hydro/deAcase_b/a-brl"/>
</dbReference>
<feature type="domain" description="NodB homology" evidence="1">
    <location>
        <begin position="69"/>
        <end position="175"/>
    </location>
</feature>
<dbReference type="Pfam" id="PF01522">
    <property type="entry name" value="Polysacc_deac_1"/>
    <property type="match status" value="1"/>
</dbReference>
<name>A0A4U0RUN8_9ACTN</name>
<dbReference type="EMBL" id="SUMC01000094">
    <property type="protein sequence ID" value="TJZ99895.1"/>
    <property type="molecule type" value="Genomic_DNA"/>
</dbReference>
<dbReference type="GO" id="GO:0016810">
    <property type="term" value="F:hydrolase activity, acting on carbon-nitrogen (but not peptide) bonds"/>
    <property type="evidence" value="ECO:0007669"/>
    <property type="project" value="InterPro"/>
</dbReference>
<evidence type="ECO:0000259" key="1">
    <source>
        <dbReference type="Pfam" id="PF01522"/>
    </source>
</evidence>
<gene>
    <name evidence="2" type="ORF">FCI23_44140</name>
</gene>
<dbReference type="PANTHER" id="PTHR43123">
    <property type="entry name" value="POLYSACCHARIDE DEACETYLASE-RELATED"/>
    <property type="match status" value="1"/>
</dbReference>
<dbReference type="Proteomes" id="UP000305778">
    <property type="component" value="Unassembled WGS sequence"/>
</dbReference>
<dbReference type="GO" id="GO:0005975">
    <property type="term" value="P:carbohydrate metabolic process"/>
    <property type="evidence" value="ECO:0007669"/>
    <property type="project" value="InterPro"/>
</dbReference>
<evidence type="ECO:0000313" key="2">
    <source>
        <dbReference type="EMBL" id="TJZ99895.1"/>
    </source>
</evidence>
<organism evidence="2 3">
    <name type="scientific">Actinacidiphila oryziradicis</name>
    <dbReference type="NCBI Taxonomy" id="2571141"/>
    <lineage>
        <taxon>Bacteria</taxon>
        <taxon>Bacillati</taxon>
        <taxon>Actinomycetota</taxon>
        <taxon>Actinomycetes</taxon>
        <taxon>Kitasatosporales</taxon>
        <taxon>Streptomycetaceae</taxon>
        <taxon>Actinacidiphila</taxon>
    </lineage>
</organism>